<dbReference type="GO" id="GO:0045893">
    <property type="term" value="P:positive regulation of DNA-templated transcription"/>
    <property type="evidence" value="ECO:0007669"/>
    <property type="project" value="InterPro"/>
</dbReference>
<protein>
    <submittedName>
        <fullName evidence="6">ABSCISIC ACID-INSENSITIVE 5-like protein 3</fullName>
    </submittedName>
</protein>
<dbReference type="InterPro" id="IPR004827">
    <property type="entry name" value="bZIP"/>
</dbReference>
<proteinExistence type="predicted"/>
<reference evidence="6 7" key="1">
    <citation type="journal article" date="2020" name="Nat. Commun.">
        <title>Genome of Tripterygium wilfordii and identification of cytochrome P450 involved in triptolide biosynthesis.</title>
        <authorList>
            <person name="Tu L."/>
            <person name="Su P."/>
            <person name="Zhang Z."/>
            <person name="Gao L."/>
            <person name="Wang J."/>
            <person name="Hu T."/>
            <person name="Zhou J."/>
            <person name="Zhang Y."/>
            <person name="Zhao Y."/>
            <person name="Liu Y."/>
            <person name="Song Y."/>
            <person name="Tong Y."/>
            <person name="Lu Y."/>
            <person name="Yang J."/>
            <person name="Xu C."/>
            <person name="Jia M."/>
            <person name="Peters R.J."/>
            <person name="Huang L."/>
            <person name="Gao W."/>
        </authorList>
    </citation>
    <scope>NUCLEOTIDE SEQUENCE [LARGE SCALE GENOMIC DNA]</scope>
    <source>
        <strain evidence="7">cv. XIE 37</strain>
        <tissue evidence="6">Leaf</tissue>
    </source>
</reference>
<dbReference type="PROSITE" id="PS50217">
    <property type="entry name" value="BZIP"/>
    <property type="match status" value="1"/>
</dbReference>
<dbReference type="PANTHER" id="PTHR22952:SF404">
    <property type="entry name" value="BZIP DOMAIN-CONTAINING PROTEIN"/>
    <property type="match status" value="1"/>
</dbReference>
<dbReference type="Pfam" id="PF00170">
    <property type="entry name" value="bZIP_1"/>
    <property type="match status" value="1"/>
</dbReference>
<evidence type="ECO:0000313" key="7">
    <source>
        <dbReference type="Proteomes" id="UP000593562"/>
    </source>
</evidence>
<accession>A0A7J7D1M8</accession>
<dbReference type="EMBL" id="JAAARO010000011">
    <property type="protein sequence ID" value="KAF5740262.1"/>
    <property type="molecule type" value="Genomic_DNA"/>
</dbReference>
<comment type="subcellular location">
    <subcellularLocation>
        <location evidence="1">Nucleus</location>
    </subcellularLocation>
</comment>
<organism evidence="6 7">
    <name type="scientific">Tripterygium wilfordii</name>
    <name type="common">Thunder God vine</name>
    <dbReference type="NCBI Taxonomy" id="458696"/>
    <lineage>
        <taxon>Eukaryota</taxon>
        <taxon>Viridiplantae</taxon>
        <taxon>Streptophyta</taxon>
        <taxon>Embryophyta</taxon>
        <taxon>Tracheophyta</taxon>
        <taxon>Spermatophyta</taxon>
        <taxon>Magnoliopsida</taxon>
        <taxon>eudicotyledons</taxon>
        <taxon>Gunneridae</taxon>
        <taxon>Pentapetalae</taxon>
        <taxon>rosids</taxon>
        <taxon>fabids</taxon>
        <taxon>Celastrales</taxon>
        <taxon>Celastraceae</taxon>
        <taxon>Tripterygium</taxon>
    </lineage>
</organism>
<dbReference type="GO" id="GO:0005634">
    <property type="term" value="C:nucleus"/>
    <property type="evidence" value="ECO:0007669"/>
    <property type="project" value="UniProtKB-SubCell"/>
</dbReference>
<dbReference type="FunFam" id="1.20.5.170:FF:000036">
    <property type="entry name" value="ABSCISIC ACID-INSENSITIVE 5-like protein 2"/>
    <property type="match status" value="1"/>
</dbReference>
<dbReference type="InterPro" id="IPR043452">
    <property type="entry name" value="BZIP46-like"/>
</dbReference>
<sequence>MDHRTDGAQGPQFLALARKGSMCNLAFDDVQSQLGNIGTPLNTMNFDELLRNVVSVEESKMGQNQNRSSSSSSSFSTSLFPGDNVLSKKNASVPQGETTVLEDFLARAGVSNPQPAMVNDPIVMASEQADWLQFQMGGVQQEQSHIIMRDFESHVSDSICGDPVDGYSENNQFGMTMPVPGMSAVSPESQAEKKCRYPDEVKEKSVERRQRRMIKNRESAARSRERKQAYTSHLEHEVLHLRKTNSKLKNQKEAEMPLASPAIPVPKYQLRRTSSAPL</sequence>
<dbReference type="InterPro" id="IPR046347">
    <property type="entry name" value="bZIP_sf"/>
</dbReference>
<name>A0A7J7D1M8_TRIWF</name>
<evidence type="ECO:0000256" key="3">
    <source>
        <dbReference type="ARBA" id="ARBA00023242"/>
    </source>
</evidence>
<evidence type="ECO:0000259" key="5">
    <source>
        <dbReference type="PROSITE" id="PS50217"/>
    </source>
</evidence>
<dbReference type="AlphaFoldDB" id="A0A7J7D1M8"/>
<dbReference type="PANTHER" id="PTHR22952">
    <property type="entry name" value="CAMP-RESPONSE ELEMENT BINDING PROTEIN-RELATED"/>
    <property type="match status" value="1"/>
</dbReference>
<feature type="domain" description="BZIP" evidence="5">
    <location>
        <begin position="206"/>
        <end position="251"/>
    </location>
</feature>
<evidence type="ECO:0000256" key="1">
    <source>
        <dbReference type="ARBA" id="ARBA00004123"/>
    </source>
</evidence>
<comment type="caution">
    <text evidence="6">The sequence shown here is derived from an EMBL/GenBank/DDBJ whole genome shotgun (WGS) entry which is preliminary data.</text>
</comment>
<dbReference type="InParanoid" id="A0A7J7D1M8"/>
<dbReference type="SUPFAM" id="SSF57959">
    <property type="entry name" value="Leucine zipper domain"/>
    <property type="match status" value="1"/>
</dbReference>
<keyword evidence="7" id="KW-1185">Reference proteome</keyword>
<keyword evidence="2" id="KW-0238">DNA-binding</keyword>
<dbReference type="GO" id="GO:0003700">
    <property type="term" value="F:DNA-binding transcription factor activity"/>
    <property type="evidence" value="ECO:0007669"/>
    <property type="project" value="InterPro"/>
</dbReference>
<gene>
    <name evidence="6" type="ORF">HS088_TW11G00328</name>
</gene>
<dbReference type="PROSITE" id="PS00036">
    <property type="entry name" value="BZIP_BASIC"/>
    <property type="match status" value="1"/>
</dbReference>
<evidence type="ECO:0000256" key="4">
    <source>
        <dbReference type="SAM" id="MobiDB-lite"/>
    </source>
</evidence>
<dbReference type="CDD" id="cd14707">
    <property type="entry name" value="bZIP_plant_BZIP46"/>
    <property type="match status" value="1"/>
</dbReference>
<evidence type="ECO:0000256" key="2">
    <source>
        <dbReference type="ARBA" id="ARBA00023125"/>
    </source>
</evidence>
<dbReference type="GO" id="GO:0003677">
    <property type="term" value="F:DNA binding"/>
    <property type="evidence" value="ECO:0007669"/>
    <property type="project" value="UniProtKB-KW"/>
</dbReference>
<keyword evidence="3" id="KW-0539">Nucleus</keyword>
<dbReference type="Proteomes" id="UP000593562">
    <property type="component" value="Unassembled WGS sequence"/>
</dbReference>
<dbReference type="SMART" id="SM00338">
    <property type="entry name" value="BRLZ"/>
    <property type="match status" value="1"/>
</dbReference>
<evidence type="ECO:0000313" key="6">
    <source>
        <dbReference type="EMBL" id="KAF5740262.1"/>
    </source>
</evidence>
<dbReference type="Gene3D" id="1.20.5.170">
    <property type="match status" value="1"/>
</dbReference>
<feature type="region of interest" description="Disordered" evidence="4">
    <location>
        <begin position="248"/>
        <end position="278"/>
    </location>
</feature>